<evidence type="ECO:0000256" key="7">
    <source>
        <dbReference type="ARBA" id="ARBA00022884"/>
    </source>
</evidence>
<feature type="compositionally biased region" description="Pro residues" evidence="14">
    <location>
        <begin position="551"/>
        <end position="563"/>
    </location>
</feature>
<evidence type="ECO:0000256" key="2">
    <source>
        <dbReference type="ARBA" id="ARBA00012182"/>
    </source>
</evidence>
<feature type="region of interest" description="Disordered" evidence="14">
    <location>
        <begin position="412"/>
        <end position="450"/>
    </location>
</feature>
<evidence type="ECO:0000256" key="14">
    <source>
        <dbReference type="SAM" id="MobiDB-lite"/>
    </source>
</evidence>
<feature type="compositionally biased region" description="Basic residues" evidence="14">
    <location>
        <begin position="152"/>
        <end position="166"/>
    </location>
</feature>
<keyword evidence="18" id="KW-1185">Reference proteome</keyword>
<dbReference type="InterPro" id="IPR037841">
    <property type="entry name" value="SET_SETD1A/B"/>
</dbReference>
<reference evidence="17" key="1">
    <citation type="submission" date="2022-07" db="EMBL/GenBank/DDBJ databases">
        <title>Phylogenomic reconstructions and comparative analyses of Kickxellomycotina fungi.</title>
        <authorList>
            <person name="Reynolds N.K."/>
            <person name="Stajich J.E."/>
            <person name="Barry K."/>
            <person name="Grigoriev I.V."/>
            <person name="Crous P."/>
            <person name="Smith M.E."/>
        </authorList>
    </citation>
    <scope>NUCLEOTIDE SEQUENCE</scope>
    <source>
        <strain evidence="17">RSA 861</strain>
    </source>
</reference>
<feature type="compositionally biased region" description="Basic and acidic residues" evidence="14">
    <location>
        <begin position="643"/>
        <end position="652"/>
    </location>
</feature>
<evidence type="ECO:0000256" key="8">
    <source>
        <dbReference type="ARBA" id="ARBA00023015"/>
    </source>
</evidence>
<dbReference type="SUPFAM" id="SSF82199">
    <property type="entry name" value="SET domain"/>
    <property type="match status" value="1"/>
</dbReference>
<dbReference type="EMBL" id="JANBPT010001460">
    <property type="protein sequence ID" value="KAJ1907577.1"/>
    <property type="molecule type" value="Genomic_DNA"/>
</dbReference>
<organism evidence="17 18">
    <name type="scientific">Tieghemiomyces parasiticus</name>
    <dbReference type="NCBI Taxonomy" id="78921"/>
    <lineage>
        <taxon>Eukaryota</taxon>
        <taxon>Fungi</taxon>
        <taxon>Fungi incertae sedis</taxon>
        <taxon>Zoopagomycota</taxon>
        <taxon>Kickxellomycotina</taxon>
        <taxon>Dimargaritomycetes</taxon>
        <taxon>Dimargaritales</taxon>
        <taxon>Dimargaritaceae</taxon>
        <taxon>Tieghemiomyces</taxon>
    </lineage>
</organism>
<comment type="caution">
    <text evidence="17">The sequence shown here is derived from an EMBL/GenBank/DDBJ whole genome shotgun (WGS) entry which is preliminary data.</text>
</comment>
<comment type="subcellular location">
    <subcellularLocation>
        <location evidence="1">Nucleus</location>
    </subcellularLocation>
</comment>
<dbReference type="InterPro" id="IPR044570">
    <property type="entry name" value="Set1-like"/>
</dbReference>
<dbReference type="Proteomes" id="UP001150569">
    <property type="component" value="Unassembled WGS sequence"/>
</dbReference>
<feature type="region of interest" description="Disordered" evidence="14">
    <location>
        <begin position="84"/>
        <end position="224"/>
    </location>
</feature>
<keyword evidence="3 17" id="KW-0489">Methyltransferase</keyword>
<comment type="catalytic activity">
    <reaction evidence="12">
        <text>N(6)-methyl-L-lysyl(4)-[histone H3] + S-adenosyl-L-methionine = N(6),N(6)-dimethyl-L-lysyl(4)-[histone H3] + S-adenosyl-L-homocysteine + H(+)</text>
        <dbReference type="Rhea" id="RHEA:60268"/>
        <dbReference type="Rhea" id="RHEA-COMP:15540"/>
        <dbReference type="Rhea" id="RHEA-COMP:15543"/>
        <dbReference type="ChEBI" id="CHEBI:15378"/>
        <dbReference type="ChEBI" id="CHEBI:57856"/>
        <dbReference type="ChEBI" id="CHEBI:59789"/>
        <dbReference type="ChEBI" id="CHEBI:61929"/>
        <dbReference type="ChEBI" id="CHEBI:61976"/>
    </reaction>
</comment>
<keyword evidence="6" id="KW-0156">Chromatin regulator</keyword>
<dbReference type="InterPro" id="IPR012677">
    <property type="entry name" value="Nucleotide-bd_a/b_plait_sf"/>
</dbReference>
<feature type="domain" description="SET" evidence="15">
    <location>
        <begin position="900"/>
        <end position="1017"/>
    </location>
</feature>
<keyword evidence="9" id="KW-0804">Transcription</keyword>
<dbReference type="GO" id="GO:0032259">
    <property type="term" value="P:methylation"/>
    <property type="evidence" value="ECO:0007669"/>
    <property type="project" value="UniProtKB-KW"/>
</dbReference>
<feature type="compositionally biased region" description="Low complexity" evidence="14">
    <location>
        <begin position="765"/>
        <end position="781"/>
    </location>
</feature>
<dbReference type="SMART" id="SM00317">
    <property type="entry name" value="SET"/>
    <property type="match status" value="1"/>
</dbReference>
<dbReference type="SMART" id="SM00508">
    <property type="entry name" value="PostSET"/>
    <property type="match status" value="1"/>
</dbReference>
<feature type="compositionally biased region" description="Gly residues" evidence="14">
    <location>
        <begin position="1"/>
        <end position="11"/>
    </location>
</feature>
<dbReference type="InterPro" id="IPR046341">
    <property type="entry name" value="SET_dom_sf"/>
</dbReference>
<accession>A0A9W8DGX9</accession>
<dbReference type="InterPro" id="IPR003616">
    <property type="entry name" value="Post-SET_dom"/>
</dbReference>
<keyword evidence="4 17" id="KW-0808">Transferase</keyword>
<proteinExistence type="predicted"/>
<feature type="domain" description="Post-SET" evidence="16">
    <location>
        <begin position="1023"/>
        <end position="1039"/>
    </location>
</feature>
<keyword evidence="5" id="KW-0949">S-adenosyl-L-methionine</keyword>
<dbReference type="InterPro" id="IPR035979">
    <property type="entry name" value="RBD_domain_sf"/>
</dbReference>
<keyword evidence="7" id="KW-0694">RNA-binding</keyword>
<dbReference type="SUPFAM" id="SSF54928">
    <property type="entry name" value="RNA-binding domain, RBD"/>
    <property type="match status" value="2"/>
</dbReference>
<dbReference type="Gene3D" id="3.30.70.330">
    <property type="match status" value="1"/>
</dbReference>
<feature type="compositionally biased region" description="Basic and acidic residues" evidence="14">
    <location>
        <begin position="106"/>
        <end position="117"/>
    </location>
</feature>
<dbReference type="EC" id="2.1.1.354" evidence="2"/>
<sequence>MAGHPYRGGPGQRPPGAPYGMPPAFNSPPLGPWDQRRGPLPMPFSGLPNMYPPPGPHPYFAPMPSGFYPPGVAPHPPPHMANLMGPPVPVGYPESAYHMPPAIASHPHDRHLQDSSRRSPSRGSHYSPDDRRRPSRPHRDRSPRRGDESARRRYRPRSRSPSRSRTRSRDRDRGRRSRRRASPSPVRSRSRARLPVMSSLRPIASTVKSTPVPAASPTSRERKTSPIHVIKEVLDPARTPVDWRIVSIAGQSLARRENGQATATVAAARQRDPRRHDHGAAAKSVSSPLPRGWLRATNLPASETAPLQMGVIVSRLPPLTTARELTTQCSAYGRVANVRLAYCPLTGSGLGLAHITYTTKDAPDPHPRQAVRDTLARLRYTAHDFRKAVVTLYSPARWDDRVARANAAAAARFHGTDTRTPASPTPSSVSSSTVAPASIPSSAQPARPATSVVAKAPGSWRKISRHTLPFPTFSVQRVRDLFGKYRPIRVGHDTEHWYLGFAVEADADRFQLLTDRRSVDGCLVRVLGCTAAEVPAQVRDESTATPAARPATPPPSVPRPPLPRTVASVRREVIRRMTDDLLRVFTEDLQRRVITPLVHTAWEAYQGEPALQPPPSPVAAVEMIDTTPGPAYRISQLPRFKKRPDARTDRPALTKVRRIPNAAALLPAKRPRRDNSNAGEDPAENSDMSVSDDDDSSHKEGTASSLRPDSLPRPPIDYTSSSGSSDEAESIPTPSVAAAVTTEQPDLPPAETVTPDRAVQGTRVPDPTTTAATTPPADPALLLPTHLTGSARTEGYYPMSPLLKRLYLPKPTLQVSGAPHASSRMTRANNRRVQVGLQLHKQNLLHMYQAAGGNGRAGERRGYQARGGHGAVAPGSRAAQDGAVPALDLLGFNQLMSRKKELQFRKSAIHDWGLFAMEPIGAGDLIIEYVGEIIRQTVADHRERLYERQGIGSSYLFKLDNETIIDATTMGNMARFVNHCCQPNCLARIITVEGRKRIVIYAKADIEAGEEITYDYKFPIEKEKIPCLCGAEGCRGTLN</sequence>
<dbReference type="PROSITE" id="PS50280">
    <property type="entry name" value="SET"/>
    <property type="match status" value="1"/>
</dbReference>
<dbReference type="GO" id="GO:0140999">
    <property type="term" value="F:histone H3K4 trimethyltransferase activity"/>
    <property type="evidence" value="ECO:0007669"/>
    <property type="project" value="UniProtKB-EC"/>
</dbReference>
<evidence type="ECO:0000256" key="11">
    <source>
        <dbReference type="ARBA" id="ARBA00047571"/>
    </source>
</evidence>
<evidence type="ECO:0000256" key="9">
    <source>
        <dbReference type="ARBA" id="ARBA00023163"/>
    </source>
</evidence>
<dbReference type="AlphaFoldDB" id="A0A9W8DGX9"/>
<evidence type="ECO:0000259" key="16">
    <source>
        <dbReference type="PROSITE" id="PS50868"/>
    </source>
</evidence>
<feature type="region of interest" description="Disordered" evidence="14">
    <location>
        <begin position="1"/>
        <end position="45"/>
    </location>
</feature>
<evidence type="ECO:0000259" key="15">
    <source>
        <dbReference type="PROSITE" id="PS50280"/>
    </source>
</evidence>
<evidence type="ECO:0000256" key="13">
    <source>
        <dbReference type="ARBA" id="ARBA00049129"/>
    </source>
</evidence>
<dbReference type="Pfam" id="PF00856">
    <property type="entry name" value="SET"/>
    <property type="match status" value="1"/>
</dbReference>
<dbReference type="PANTHER" id="PTHR45814:SF2">
    <property type="entry name" value="HISTONE-LYSINE N-METHYLTRANSFERASE SETD1"/>
    <property type="match status" value="1"/>
</dbReference>
<protein>
    <recommendedName>
        <fullName evidence="2">[histone H3]-lysine(4) N-trimethyltransferase</fullName>
        <ecNumber evidence="2">2.1.1.354</ecNumber>
    </recommendedName>
</protein>
<evidence type="ECO:0000313" key="18">
    <source>
        <dbReference type="Proteomes" id="UP001150569"/>
    </source>
</evidence>
<dbReference type="PANTHER" id="PTHR45814">
    <property type="entry name" value="HISTONE-LYSINE N-METHYLTRANSFERASE SETD1"/>
    <property type="match status" value="1"/>
</dbReference>
<dbReference type="GO" id="GO:0048188">
    <property type="term" value="C:Set1C/COMPASS complex"/>
    <property type="evidence" value="ECO:0007669"/>
    <property type="project" value="InterPro"/>
</dbReference>
<dbReference type="OrthoDB" id="308383at2759"/>
<gene>
    <name evidence="17" type="primary">SET1_2</name>
    <name evidence="17" type="ORF">IWQ60_011833</name>
</gene>
<feature type="region of interest" description="Disordered" evidence="14">
    <location>
        <begin position="538"/>
        <end position="564"/>
    </location>
</feature>
<dbReference type="Gene3D" id="2.170.270.10">
    <property type="entry name" value="SET domain"/>
    <property type="match status" value="1"/>
</dbReference>
<feature type="region of interest" description="Disordered" evidence="14">
    <location>
        <begin position="629"/>
        <end position="781"/>
    </location>
</feature>
<feature type="region of interest" description="Disordered" evidence="14">
    <location>
        <begin position="853"/>
        <end position="877"/>
    </location>
</feature>
<comment type="catalytic activity">
    <reaction evidence="13">
        <text>N(6),N(6)-dimethyl-L-lysyl(4)-[histone H3] + S-adenosyl-L-methionine = N(6),N(6),N(6)-trimethyl-L-lysyl(4)-[histone H3] + S-adenosyl-L-homocysteine + H(+)</text>
        <dbReference type="Rhea" id="RHEA:60272"/>
        <dbReference type="Rhea" id="RHEA-COMP:15537"/>
        <dbReference type="Rhea" id="RHEA-COMP:15540"/>
        <dbReference type="ChEBI" id="CHEBI:15378"/>
        <dbReference type="ChEBI" id="CHEBI:57856"/>
        <dbReference type="ChEBI" id="CHEBI:59789"/>
        <dbReference type="ChEBI" id="CHEBI:61961"/>
        <dbReference type="ChEBI" id="CHEBI:61976"/>
    </reaction>
</comment>
<dbReference type="CDD" id="cd19169">
    <property type="entry name" value="SET_SETD1"/>
    <property type="match status" value="1"/>
</dbReference>
<feature type="compositionally biased region" description="Basic and acidic residues" evidence="14">
    <location>
        <begin position="269"/>
        <end position="280"/>
    </location>
</feature>
<evidence type="ECO:0000256" key="3">
    <source>
        <dbReference type="ARBA" id="ARBA00022603"/>
    </source>
</evidence>
<keyword evidence="10" id="KW-0539">Nucleus</keyword>
<dbReference type="InterPro" id="IPR001214">
    <property type="entry name" value="SET_dom"/>
</dbReference>
<evidence type="ECO:0000256" key="6">
    <source>
        <dbReference type="ARBA" id="ARBA00022853"/>
    </source>
</evidence>
<dbReference type="GO" id="GO:0003723">
    <property type="term" value="F:RNA binding"/>
    <property type="evidence" value="ECO:0007669"/>
    <property type="project" value="UniProtKB-KW"/>
</dbReference>
<evidence type="ECO:0000256" key="4">
    <source>
        <dbReference type="ARBA" id="ARBA00022679"/>
    </source>
</evidence>
<evidence type="ECO:0000256" key="10">
    <source>
        <dbReference type="ARBA" id="ARBA00023242"/>
    </source>
</evidence>
<feature type="compositionally biased region" description="Pro residues" evidence="14">
    <location>
        <begin position="12"/>
        <end position="31"/>
    </location>
</feature>
<feature type="region of interest" description="Disordered" evidence="14">
    <location>
        <begin position="267"/>
        <end position="287"/>
    </location>
</feature>
<comment type="catalytic activity">
    <reaction evidence="11">
        <text>L-lysyl(4)-[histone H3] + 3 S-adenosyl-L-methionine = N(6),N(6),N(6)-trimethyl-L-lysyl(4)-[histone H3] + 3 S-adenosyl-L-homocysteine + 3 H(+)</text>
        <dbReference type="Rhea" id="RHEA:60260"/>
        <dbReference type="Rhea" id="RHEA-COMP:15537"/>
        <dbReference type="Rhea" id="RHEA-COMP:15547"/>
        <dbReference type="ChEBI" id="CHEBI:15378"/>
        <dbReference type="ChEBI" id="CHEBI:29969"/>
        <dbReference type="ChEBI" id="CHEBI:57856"/>
        <dbReference type="ChEBI" id="CHEBI:59789"/>
        <dbReference type="ChEBI" id="CHEBI:61961"/>
        <dbReference type="EC" id="2.1.1.354"/>
    </reaction>
</comment>
<keyword evidence="8" id="KW-0805">Transcription regulation</keyword>
<evidence type="ECO:0000256" key="12">
    <source>
        <dbReference type="ARBA" id="ARBA00047583"/>
    </source>
</evidence>
<evidence type="ECO:0000313" key="17">
    <source>
        <dbReference type="EMBL" id="KAJ1907577.1"/>
    </source>
</evidence>
<feature type="compositionally biased region" description="Low complexity" evidence="14">
    <location>
        <begin position="420"/>
        <end position="449"/>
    </location>
</feature>
<name>A0A9W8DGX9_9FUNG</name>
<feature type="compositionally biased region" description="Basic residues" evidence="14">
    <location>
        <begin position="133"/>
        <end position="142"/>
    </location>
</feature>
<evidence type="ECO:0000256" key="5">
    <source>
        <dbReference type="ARBA" id="ARBA00022691"/>
    </source>
</evidence>
<evidence type="ECO:0000256" key="1">
    <source>
        <dbReference type="ARBA" id="ARBA00004123"/>
    </source>
</evidence>
<dbReference type="PROSITE" id="PS50868">
    <property type="entry name" value="POST_SET"/>
    <property type="match status" value="1"/>
</dbReference>